<dbReference type="InterPro" id="IPR036291">
    <property type="entry name" value="NAD(P)-bd_dom_sf"/>
</dbReference>
<reference evidence="2 3" key="1">
    <citation type="submission" date="2019-08" db="EMBL/GenBank/DDBJ databases">
        <title>Lentzea from Indian Himalayas.</title>
        <authorList>
            <person name="Mandal S."/>
            <person name="Mallick Gupta A."/>
            <person name="Maiti P.K."/>
            <person name="Sarkar J."/>
            <person name="Mandal S."/>
        </authorList>
    </citation>
    <scope>NUCLEOTIDE SEQUENCE [LARGE SCALE GENOMIC DNA]</scope>
    <source>
        <strain evidence="2 3">PSKA42</strain>
    </source>
</reference>
<proteinExistence type="predicted"/>
<protein>
    <submittedName>
        <fullName evidence="2">NAD(P)-dependent oxidoreductase</fullName>
    </submittedName>
</protein>
<evidence type="ECO:0000259" key="1">
    <source>
        <dbReference type="Pfam" id="PF01370"/>
    </source>
</evidence>
<feature type="non-terminal residue" evidence="2">
    <location>
        <position position="38"/>
    </location>
</feature>
<gene>
    <name evidence="2" type="ORF">FXN61_40670</name>
</gene>
<sequence length="38" mass="3908">MCVAVLGASGFVGTAVTAALARRLVRVRAVSRRPARAP</sequence>
<evidence type="ECO:0000313" key="2">
    <source>
        <dbReference type="EMBL" id="NKE62702.1"/>
    </source>
</evidence>
<evidence type="ECO:0000313" key="3">
    <source>
        <dbReference type="Proteomes" id="UP001515943"/>
    </source>
</evidence>
<name>A0ABX1FUL1_9PSEU</name>
<dbReference type="InterPro" id="IPR001509">
    <property type="entry name" value="Epimerase_deHydtase"/>
</dbReference>
<keyword evidence="3" id="KW-1185">Reference proteome</keyword>
<dbReference type="EMBL" id="VSRL01000277">
    <property type="protein sequence ID" value="NKE62702.1"/>
    <property type="molecule type" value="Genomic_DNA"/>
</dbReference>
<dbReference type="Gene3D" id="3.40.50.720">
    <property type="entry name" value="NAD(P)-binding Rossmann-like Domain"/>
    <property type="match status" value="1"/>
</dbReference>
<organism evidence="2 3">
    <name type="scientific">Lentzea indica</name>
    <dbReference type="NCBI Taxonomy" id="2604800"/>
    <lineage>
        <taxon>Bacteria</taxon>
        <taxon>Bacillati</taxon>
        <taxon>Actinomycetota</taxon>
        <taxon>Actinomycetes</taxon>
        <taxon>Pseudonocardiales</taxon>
        <taxon>Pseudonocardiaceae</taxon>
        <taxon>Lentzea</taxon>
    </lineage>
</organism>
<comment type="caution">
    <text evidence="2">The sequence shown here is derived from an EMBL/GenBank/DDBJ whole genome shotgun (WGS) entry which is preliminary data.</text>
</comment>
<feature type="domain" description="NAD-dependent epimerase/dehydratase" evidence="1">
    <location>
        <begin position="3"/>
        <end position="35"/>
    </location>
</feature>
<dbReference type="SUPFAM" id="SSF51735">
    <property type="entry name" value="NAD(P)-binding Rossmann-fold domains"/>
    <property type="match status" value="1"/>
</dbReference>
<dbReference type="Pfam" id="PF01370">
    <property type="entry name" value="Epimerase"/>
    <property type="match status" value="1"/>
</dbReference>
<dbReference type="Proteomes" id="UP001515943">
    <property type="component" value="Unassembled WGS sequence"/>
</dbReference>
<accession>A0ABX1FUL1</accession>